<dbReference type="SUPFAM" id="SSF50814">
    <property type="entry name" value="Lipocalins"/>
    <property type="match status" value="1"/>
</dbReference>
<dbReference type="PIRSF" id="PIRSF036893">
    <property type="entry name" value="Lipocalin_ApoD"/>
    <property type="match status" value="1"/>
</dbReference>
<keyword evidence="12" id="KW-1185">Reference proteome</keyword>
<dbReference type="PRINTS" id="PR00179">
    <property type="entry name" value="LIPOCALIN"/>
</dbReference>
<feature type="disulfide bond" evidence="7">
    <location>
        <begin position="216"/>
        <end position="225"/>
    </location>
</feature>
<comment type="similarity">
    <text evidence="2 9">Belongs to the calycin superfamily. Lipocalin family.</text>
</comment>
<comment type="caution">
    <text evidence="11">The sequence shown here is derived from an EMBL/GenBank/DDBJ whole genome shotgun (WGS) entry which is preliminary data.</text>
</comment>
<evidence type="ECO:0000256" key="6">
    <source>
        <dbReference type="ARBA" id="ARBA00023157"/>
    </source>
</evidence>
<dbReference type="CDD" id="cd00743">
    <property type="entry name" value="lipocalin_RBP_like"/>
    <property type="match status" value="1"/>
</dbReference>
<gene>
    <name evidence="11" type="primary">RBP4</name>
    <name evidence="11" type="ORF">AV530_015827</name>
</gene>
<dbReference type="EMBL" id="LSYS01003057">
    <property type="protein sequence ID" value="OPJ84401.1"/>
    <property type="molecule type" value="Genomic_DNA"/>
</dbReference>
<dbReference type="PROSITE" id="PS00213">
    <property type="entry name" value="LIPOCALIN"/>
    <property type="match status" value="1"/>
</dbReference>
<protein>
    <submittedName>
        <fullName evidence="11">Retinol-binding protein 4</fullName>
    </submittedName>
</protein>
<feature type="binding site" evidence="8">
    <location>
        <position position="194"/>
    </location>
    <ligand>
        <name>substrate</name>
    </ligand>
</feature>
<accession>A0A1V4KJ29</accession>
<evidence type="ECO:0000256" key="3">
    <source>
        <dbReference type="ARBA" id="ARBA00022448"/>
    </source>
</evidence>
<evidence type="ECO:0000256" key="5">
    <source>
        <dbReference type="ARBA" id="ARBA00023072"/>
    </source>
</evidence>
<dbReference type="OrthoDB" id="9923952at2759"/>
<dbReference type="PANTHER" id="PTHR11873">
    <property type="entry name" value="RETINOL-BINDING PROTEIN 4"/>
    <property type="match status" value="1"/>
</dbReference>
<evidence type="ECO:0000313" key="11">
    <source>
        <dbReference type="EMBL" id="OPJ84401.1"/>
    </source>
</evidence>
<proteinExistence type="inferred from homology"/>
<feature type="disulfide bond" evidence="7">
    <location>
        <begin position="166"/>
        <end position="270"/>
    </location>
</feature>
<dbReference type="InterPro" id="IPR002449">
    <property type="entry name" value="Retinol-bd/Purpurin"/>
</dbReference>
<dbReference type="Pfam" id="PF00061">
    <property type="entry name" value="Lipocalin"/>
    <property type="match status" value="1"/>
</dbReference>
<keyword evidence="3" id="KW-0813">Transport</keyword>
<dbReference type="AlphaFoldDB" id="A0A1V4KJ29"/>
<evidence type="ECO:0000256" key="8">
    <source>
        <dbReference type="PIRSR" id="PIRSR036893-51"/>
    </source>
</evidence>
<feature type="domain" description="Lipocalin/cytosolic fatty-acid binding" evidence="10">
    <location>
        <begin position="117"/>
        <end position="254"/>
    </location>
</feature>
<evidence type="ECO:0000256" key="7">
    <source>
        <dbReference type="PIRSR" id="PIRSR036893-50"/>
    </source>
</evidence>
<dbReference type="Proteomes" id="UP000190648">
    <property type="component" value="Unassembled WGS sequence"/>
</dbReference>
<dbReference type="InterPro" id="IPR022272">
    <property type="entry name" value="Lipocalin_CS"/>
</dbReference>
<evidence type="ECO:0000313" key="12">
    <source>
        <dbReference type="Proteomes" id="UP000190648"/>
    </source>
</evidence>
<evidence type="ECO:0000259" key="10">
    <source>
        <dbReference type="Pfam" id="PF00061"/>
    </source>
</evidence>
<name>A0A1V4KJ29_PATFA</name>
<keyword evidence="5" id="KW-0683">Retinol-binding</keyword>
<dbReference type="FunFam" id="2.40.128.20:FF:000004">
    <property type="entry name" value="Retinol-binding protein 4"/>
    <property type="match status" value="1"/>
</dbReference>
<dbReference type="InterPro" id="IPR000566">
    <property type="entry name" value="Lipocln_cytosolic_FA-bd_dom"/>
</dbReference>
<keyword evidence="4" id="KW-0964">Secreted</keyword>
<dbReference type="GO" id="GO:0019841">
    <property type="term" value="F:retinol binding"/>
    <property type="evidence" value="ECO:0007669"/>
    <property type="project" value="UniProtKB-KW"/>
</dbReference>
<comment type="subcellular location">
    <subcellularLocation>
        <location evidence="1">Secreted</location>
    </subcellularLocation>
</comment>
<dbReference type="GO" id="GO:0005615">
    <property type="term" value="C:extracellular space"/>
    <property type="evidence" value="ECO:0007669"/>
    <property type="project" value="UniProtKB-ARBA"/>
</dbReference>
<dbReference type="Gene3D" id="2.40.128.20">
    <property type="match status" value="1"/>
</dbReference>
<dbReference type="GO" id="GO:0034632">
    <property type="term" value="F:retinol transmembrane transporter activity"/>
    <property type="evidence" value="ECO:0007669"/>
    <property type="project" value="InterPro"/>
</dbReference>
<feature type="disulfide bond" evidence="7">
    <location>
        <begin position="100"/>
        <end position="256"/>
    </location>
</feature>
<evidence type="ECO:0000256" key="9">
    <source>
        <dbReference type="RuleBase" id="RU003695"/>
    </source>
</evidence>
<dbReference type="PRINTS" id="PR01174">
    <property type="entry name" value="RETINOLBNDNG"/>
</dbReference>
<evidence type="ECO:0000256" key="2">
    <source>
        <dbReference type="ARBA" id="ARBA00006889"/>
    </source>
</evidence>
<keyword evidence="6 7" id="KW-1015">Disulfide bond</keyword>
<evidence type="ECO:0000256" key="1">
    <source>
        <dbReference type="ARBA" id="ARBA00004613"/>
    </source>
</evidence>
<reference evidence="11 12" key="1">
    <citation type="submission" date="2016-02" db="EMBL/GenBank/DDBJ databases">
        <title>Band-tailed pigeon sequencing and assembly.</title>
        <authorList>
            <person name="Soares A.E."/>
            <person name="Novak B.J."/>
            <person name="Rice E.S."/>
            <person name="O'Connell B."/>
            <person name="Chang D."/>
            <person name="Weber S."/>
            <person name="Shapiro B."/>
        </authorList>
    </citation>
    <scope>NUCLEOTIDE SEQUENCE [LARGE SCALE GENOMIC DNA]</scope>
    <source>
        <strain evidence="11">BTP2013</strain>
        <tissue evidence="11">Blood</tissue>
    </source>
</reference>
<sequence>MRVTQEAVVKQPQSAACINPPSYAPSNAGFVPQGVAKTSGLHKALPVWLPYHCHQTNTWAPRGYRDQHCLDRMAHTERALSYLLLLALALLSSSTAERDCRVSSFKVKENFDKTRYSGIWYAMAKKDPEGLFLQDNVVAEFAVDENGQMTATAKGRVRLFNNWDVCADMIGSFTDTEDPAKFKMKYWGVASFLQKGNDDHWVVDTDYDTYALHYSCRQLNEDGTCADSYSFVFSRDPKGLPPEAQKIVRQRQVDLCLERKYRVIVHNGFCS</sequence>
<evidence type="ECO:0000256" key="4">
    <source>
        <dbReference type="ARBA" id="ARBA00022525"/>
    </source>
</evidence>
<organism evidence="11 12">
    <name type="scientific">Patagioenas fasciata monilis</name>
    <dbReference type="NCBI Taxonomy" id="372326"/>
    <lineage>
        <taxon>Eukaryota</taxon>
        <taxon>Metazoa</taxon>
        <taxon>Chordata</taxon>
        <taxon>Craniata</taxon>
        <taxon>Vertebrata</taxon>
        <taxon>Euteleostomi</taxon>
        <taxon>Archelosauria</taxon>
        <taxon>Archosauria</taxon>
        <taxon>Dinosauria</taxon>
        <taxon>Saurischia</taxon>
        <taxon>Theropoda</taxon>
        <taxon>Coelurosauria</taxon>
        <taxon>Aves</taxon>
        <taxon>Neognathae</taxon>
        <taxon>Neoaves</taxon>
        <taxon>Columbimorphae</taxon>
        <taxon>Columbiformes</taxon>
        <taxon>Columbidae</taxon>
        <taxon>Patagioenas</taxon>
    </lineage>
</organism>
<dbReference type="PANTHER" id="PTHR11873:SF2">
    <property type="entry name" value="RETINOL-BINDING PROTEIN 4"/>
    <property type="match status" value="1"/>
</dbReference>
<dbReference type="InterPro" id="IPR012674">
    <property type="entry name" value="Calycin"/>
</dbReference>
<dbReference type="PIRSF" id="PIRSF500204">
    <property type="entry name" value="RBP_purpurin"/>
    <property type="match status" value="1"/>
</dbReference>
<dbReference type="InterPro" id="IPR022271">
    <property type="entry name" value="Lipocalin_ApoD"/>
</dbReference>